<dbReference type="GO" id="GO:0009507">
    <property type="term" value="C:chloroplast"/>
    <property type="evidence" value="ECO:0007669"/>
    <property type="project" value="TreeGrafter"/>
</dbReference>
<sequence>MILQTNSILTSHSIHSSVFPITPPPPPKPLQFPCKSSQFKPLTTTLTSPPRHSSFTVLSSAASPPAATQTIPTNKPSPAEVSRTIMELSSVATLSFLTSDGFPFGIGVRFAVEPEQGTPILCFNPSYFPNDPKTSLHVQLEQCGLRTPQCTIQGCLEKPQDASLLKKLQSIWRKRFNEDVDEDLIHIVAVERILQAEDFMEGGVWFTSLDYKMAVPDPLRDSAESIVHEINTNNMEDIHRFCNIYVDLNFQVSEANMIWVDRLGFDVRLTSPQNDVFEVRIPFPREVTDEKGAKSSFNCMSQLAWEMEKHYHTQDYNKVNQLKKVACRSN</sequence>
<evidence type="ECO:0000313" key="4">
    <source>
        <dbReference type="Proteomes" id="UP001237642"/>
    </source>
</evidence>
<proteinExistence type="predicted"/>
<protein>
    <submittedName>
        <fullName evidence="3">Glutamyl-tRNA reductase-binding protein, chloroplastic</fullName>
    </submittedName>
</protein>
<feature type="compositionally biased region" description="Polar residues" evidence="1">
    <location>
        <begin position="43"/>
        <end position="58"/>
    </location>
</feature>
<dbReference type="Gene3D" id="2.30.110.10">
    <property type="entry name" value="Electron Transport, Fmn-binding Protein, Chain A"/>
    <property type="match status" value="1"/>
</dbReference>
<evidence type="ECO:0000313" key="3">
    <source>
        <dbReference type="EMBL" id="KAK1375871.1"/>
    </source>
</evidence>
<dbReference type="PANTHER" id="PTHR13343:SF22">
    <property type="entry name" value="GLUTAMYL-TRNA REDUCTASE-BINDING PROTEIN, CHLOROPLASTIC"/>
    <property type="match status" value="1"/>
</dbReference>
<evidence type="ECO:0000256" key="1">
    <source>
        <dbReference type="SAM" id="MobiDB-lite"/>
    </source>
</evidence>
<comment type="caution">
    <text evidence="3">The sequence shown here is derived from an EMBL/GenBank/DDBJ whole genome shotgun (WGS) entry which is preliminary data.</text>
</comment>
<feature type="domain" description="DUF2470" evidence="2">
    <location>
        <begin position="224"/>
        <end position="297"/>
    </location>
</feature>
<keyword evidence="4" id="KW-1185">Reference proteome</keyword>
<accession>A0AAD8MJP2</accession>
<dbReference type="InterPro" id="IPR019595">
    <property type="entry name" value="DUF2470"/>
</dbReference>
<organism evidence="3 4">
    <name type="scientific">Heracleum sosnowskyi</name>
    <dbReference type="NCBI Taxonomy" id="360622"/>
    <lineage>
        <taxon>Eukaryota</taxon>
        <taxon>Viridiplantae</taxon>
        <taxon>Streptophyta</taxon>
        <taxon>Embryophyta</taxon>
        <taxon>Tracheophyta</taxon>
        <taxon>Spermatophyta</taxon>
        <taxon>Magnoliopsida</taxon>
        <taxon>eudicotyledons</taxon>
        <taxon>Gunneridae</taxon>
        <taxon>Pentapetalae</taxon>
        <taxon>asterids</taxon>
        <taxon>campanulids</taxon>
        <taxon>Apiales</taxon>
        <taxon>Apiaceae</taxon>
        <taxon>Apioideae</taxon>
        <taxon>apioid superclade</taxon>
        <taxon>Tordylieae</taxon>
        <taxon>Tordyliinae</taxon>
        <taxon>Heracleum</taxon>
    </lineage>
</organism>
<dbReference type="SUPFAM" id="SSF50475">
    <property type="entry name" value="FMN-binding split barrel"/>
    <property type="match status" value="1"/>
</dbReference>
<name>A0AAD8MJP2_9APIA</name>
<reference evidence="3" key="2">
    <citation type="submission" date="2023-05" db="EMBL/GenBank/DDBJ databases">
        <authorList>
            <person name="Schelkunov M.I."/>
        </authorList>
    </citation>
    <scope>NUCLEOTIDE SEQUENCE</scope>
    <source>
        <strain evidence="3">Hsosn_3</strain>
        <tissue evidence="3">Leaf</tissue>
    </source>
</reference>
<feature type="region of interest" description="Disordered" evidence="1">
    <location>
        <begin position="43"/>
        <end position="78"/>
    </location>
</feature>
<dbReference type="Proteomes" id="UP001237642">
    <property type="component" value="Unassembled WGS sequence"/>
</dbReference>
<dbReference type="Gene3D" id="3.20.180.10">
    <property type="entry name" value="PNP-oxidase-like"/>
    <property type="match status" value="1"/>
</dbReference>
<dbReference type="PANTHER" id="PTHR13343">
    <property type="entry name" value="CREG1 PROTEIN"/>
    <property type="match status" value="1"/>
</dbReference>
<reference evidence="3" key="1">
    <citation type="submission" date="2023-02" db="EMBL/GenBank/DDBJ databases">
        <title>Genome of toxic invasive species Heracleum sosnowskyi carries increased number of genes despite the absence of recent whole-genome duplications.</title>
        <authorList>
            <person name="Schelkunov M."/>
            <person name="Shtratnikova V."/>
            <person name="Makarenko M."/>
            <person name="Klepikova A."/>
            <person name="Omelchenko D."/>
            <person name="Novikova G."/>
            <person name="Obukhova E."/>
            <person name="Bogdanov V."/>
            <person name="Penin A."/>
            <person name="Logacheva M."/>
        </authorList>
    </citation>
    <scope>NUCLEOTIDE SEQUENCE</scope>
    <source>
        <strain evidence="3">Hsosn_3</strain>
        <tissue evidence="3">Leaf</tissue>
    </source>
</reference>
<dbReference type="Pfam" id="PF10615">
    <property type="entry name" value="DUF2470"/>
    <property type="match status" value="1"/>
</dbReference>
<evidence type="ECO:0000259" key="2">
    <source>
        <dbReference type="Pfam" id="PF10615"/>
    </source>
</evidence>
<dbReference type="AlphaFoldDB" id="A0AAD8MJP2"/>
<dbReference type="InterPro" id="IPR012349">
    <property type="entry name" value="Split_barrel_FMN-bd"/>
</dbReference>
<gene>
    <name evidence="3" type="ORF">POM88_032064</name>
</gene>
<dbReference type="EMBL" id="JAUIZM010000007">
    <property type="protein sequence ID" value="KAK1375871.1"/>
    <property type="molecule type" value="Genomic_DNA"/>
</dbReference>
<dbReference type="InterPro" id="IPR037119">
    <property type="entry name" value="Haem_oxidase_HugZ-like_sf"/>
</dbReference>